<accession>A0A7R9HEL5</accession>
<organism evidence="2">
    <name type="scientific">Timema cristinae</name>
    <name type="common">Walking stick</name>
    <dbReference type="NCBI Taxonomy" id="61476"/>
    <lineage>
        <taxon>Eukaryota</taxon>
        <taxon>Metazoa</taxon>
        <taxon>Ecdysozoa</taxon>
        <taxon>Arthropoda</taxon>
        <taxon>Hexapoda</taxon>
        <taxon>Insecta</taxon>
        <taxon>Pterygota</taxon>
        <taxon>Neoptera</taxon>
        <taxon>Polyneoptera</taxon>
        <taxon>Phasmatodea</taxon>
        <taxon>Timematodea</taxon>
        <taxon>Timematoidea</taxon>
        <taxon>Timematidae</taxon>
        <taxon>Timema</taxon>
    </lineage>
</organism>
<gene>
    <name evidence="2" type="ORF">TCEB3V08_LOCUS13661</name>
</gene>
<evidence type="ECO:0000256" key="1">
    <source>
        <dbReference type="SAM" id="MobiDB-lite"/>
    </source>
</evidence>
<reference evidence="2" key="1">
    <citation type="submission" date="2020-11" db="EMBL/GenBank/DDBJ databases">
        <authorList>
            <person name="Tran Van P."/>
        </authorList>
    </citation>
    <scope>NUCLEOTIDE SEQUENCE</scope>
</reference>
<dbReference type="AlphaFoldDB" id="A0A7R9HEL5"/>
<feature type="compositionally biased region" description="Acidic residues" evidence="1">
    <location>
        <begin position="82"/>
        <end position="91"/>
    </location>
</feature>
<sequence>MKWYVSADARFCGCLRTIVNTILYSWCGQTARGTTRNNKFDDAAVWSKNVDHTEKIINDDWAREMKMDASETQPFITQLDNNESDSDEEEVLAVQGADNLKS</sequence>
<proteinExistence type="predicted"/>
<evidence type="ECO:0000313" key="2">
    <source>
        <dbReference type="EMBL" id="CAD7419201.1"/>
    </source>
</evidence>
<dbReference type="EMBL" id="OC346046">
    <property type="protein sequence ID" value="CAD7419201.1"/>
    <property type="molecule type" value="Genomic_DNA"/>
</dbReference>
<protein>
    <submittedName>
        <fullName evidence="2">Uncharacterized protein</fullName>
    </submittedName>
</protein>
<feature type="region of interest" description="Disordered" evidence="1">
    <location>
        <begin position="79"/>
        <end position="102"/>
    </location>
</feature>
<name>A0A7R9HEL5_TIMCR</name>